<protein>
    <submittedName>
        <fullName evidence="1">Uncharacterized protein</fullName>
    </submittedName>
</protein>
<evidence type="ECO:0000313" key="2">
    <source>
        <dbReference type="Proteomes" id="UP000824533"/>
    </source>
</evidence>
<proteinExistence type="predicted"/>
<dbReference type="EMBL" id="CM034409">
    <property type="protein sequence ID" value="KAJ0171747.1"/>
    <property type="molecule type" value="Genomic_DNA"/>
</dbReference>
<keyword evidence="2" id="KW-1185">Reference proteome</keyword>
<name>A0ACC1CJS8_9NEOP</name>
<evidence type="ECO:0000313" key="1">
    <source>
        <dbReference type="EMBL" id="KAJ0171747.1"/>
    </source>
</evidence>
<comment type="caution">
    <text evidence="1">The sequence shown here is derived from an EMBL/GenBank/DDBJ whole genome shotgun (WGS) entry which is preliminary data.</text>
</comment>
<sequence>MAFSDLCHLSNAYKNVENDIDQSERIMEENSIVRDLITKILDETGPTEGSSSLQPPEKALSGLQITNSYPKNDTGNISYIPPSYNYQNLYNFNQNDQNSYNNFNIQNGFGSNNGFVNYDNDVNALLGIDAVEPSTDIVTPEHLNLLRLAAQEIGGAQFASPNKFDDKYYNFFEPSQRNSLPEPNMFSVNNYNRPNSLNLDTMNYSNFDFNQRAPNPNKFDFKEQNQDNTEILAYLNQLNMSLDRNRDENSASNIYFKMPMDLNGHYSNEDFKMQEDRNKMFYNRNFQQPPPNKTFSDNNFYDMMSQINERSPMGQNFDFSQNTPVSAANSFKPNGFHPQNDFVQRRDVNQMMPRDNFQGNGAINEQRTNFDNMGRENIQQAAMLRQNQELARQMSLLMRNRQPPNQLNVDVSFLHENTPFNLGLGALLGPNPSVPPPVLPSPMLDMPLLAPFYAMRNMRGAVTSSGILHARLDACYEQWRQLERERKRTEARLALAYPGRAVSSSNSIPVPRLPPCPTRVDRLTVDMLREHTKVLTLMGKMETLRASVCVAQNKKPNKSEDPKITVLKRGQENVANEKEKENGVDPATFDPITWREDVKNLTEIAPHSEVESAMLSWRNAVAGVQAARRRELAPHHPAHNGRYIRSDPILQLADAVKQLALCARRARCAMWCDLTLTVALAPHHATTRTRRSVIPTTQLASISFRPKQDSKSEQTNTKSNKQADKQTDKNAQRRTQYRKVNQGRNDFYQKNQRYDNRFMHNRHPYHYLATGSIN</sequence>
<dbReference type="Proteomes" id="UP000824533">
    <property type="component" value="Linkage Group LG23"/>
</dbReference>
<organism evidence="1 2">
    <name type="scientific">Dendrolimus kikuchii</name>
    <dbReference type="NCBI Taxonomy" id="765133"/>
    <lineage>
        <taxon>Eukaryota</taxon>
        <taxon>Metazoa</taxon>
        <taxon>Ecdysozoa</taxon>
        <taxon>Arthropoda</taxon>
        <taxon>Hexapoda</taxon>
        <taxon>Insecta</taxon>
        <taxon>Pterygota</taxon>
        <taxon>Neoptera</taxon>
        <taxon>Endopterygota</taxon>
        <taxon>Lepidoptera</taxon>
        <taxon>Glossata</taxon>
        <taxon>Ditrysia</taxon>
        <taxon>Bombycoidea</taxon>
        <taxon>Lasiocampidae</taxon>
        <taxon>Dendrolimus</taxon>
    </lineage>
</organism>
<reference evidence="1 2" key="1">
    <citation type="journal article" date="2021" name="Front. Genet.">
        <title>Chromosome-Level Genome Assembly Reveals Significant Gene Expansion in the Toll and IMD Signaling Pathways of Dendrolimus kikuchii.</title>
        <authorList>
            <person name="Zhou J."/>
            <person name="Wu P."/>
            <person name="Xiong Z."/>
            <person name="Liu N."/>
            <person name="Zhao N."/>
            <person name="Ji M."/>
            <person name="Qiu Y."/>
            <person name="Yang B."/>
        </authorList>
    </citation>
    <scope>NUCLEOTIDE SEQUENCE [LARGE SCALE GENOMIC DNA]</scope>
    <source>
        <strain evidence="1">Ann1</strain>
    </source>
</reference>
<accession>A0ACC1CJS8</accession>
<gene>
    <name evidence="1" type="ORF">K1T71_012510</name>
</gene>